<dbReference type="OrthoDB" id="9758229at2"/>
<dbReference type="Pfam" id="PF14331">
    <property type="entry name" value="IcmF-related_N"/>
    <property type="match status" value="1"/>
</dbReference>
<name>L0RBN2_9BACT</name>
<dbReference type="InterPro" id="IPR053156">
    <property type="entry name" value="T6SS_TssM-like"/>
</dbReference>
<dbReference type="HOGENOM" id="CLU_004067_0_0_7"/>
<feature type="compositionally biased region" description="Gly residues" evidence="1">
    <location>
        <begin position="871"/>
        <end position="884"/>
    </location>
</feature>
<dbReference type="RefSeq" id="WP_015336770.1">
    <property type="nucleotide sequence ID" value="NC_020055.1"/>
</dbReference>
<dbReference type="EMBL" id="FO203522">
    <property type="protein sequence ID" value="CCO24169.1"/>
    <property type="molecule type" value="Genomic_DNA"/>
</dbReference>
<evidence type="ECO:0000256" key="1">
    <source>
        <dbReference type="SAM" id="MobiDB-lite"/>
    </source>
</evidence>
<feature type="transmembrane region" description="Helical" evidence="2">
    <location>
        <begin position="12"/>
        <end position="29"/>
    </location>
</feature>
<keyword evidence="2" id="KW-0812">Transmembrane</keyword>
<reference evidence="4 5" key="1">
    <citation type="submission" date="2012-10" db="EMBL/GenBank/DDBJ databases">
        <authorList>
            <person name="Genoscope - CEA"/>
        </authorList>
    </citation>
    <scope>NUCLEOTIDE SEQUENCE [LARGE SCALE GENOMIC DNA]</scope>
    <source>
        <strain evidence="5">AM13 / DSM 14728</strain>
    </source>
</reference>
<evidence type="ECO:0000313" key="4">
    <source>
        <dbReference type="EMBL" id="CCO24169.1"/>
    </source>
</evidence>
<feature type="region of interest" description="Disordered" evidence="1">
    <location>
        <begin position="871"/>
        <end position="893"/>
    </location>
</feature>
<dbReference type="KEGG" id="dhy:DESAM_21896"/>
<evidence type="ECO:0000313" key="5">
    <source>
        <dbReference type="Proteomes" id="UP000010808"/>
    </source>
</evidence>
<evidence type="ECO:0000259" key="3">
    <source>
        <dbReference type="Pfam" id="PF14331"/>
    </source>
</evidence>
<keyword evidence="5" id="KW-1185">Reference proteome</keyword>
<proteinExistence type="predicted"/>
<dbReference type="PATRIC" id="fig|1121451.3.peg.2128"/>
<evidence type="ECO:0000256" key="2">
    <source>
        <dbReference type="SAM" id="Phobius"/>
    </source>
</evidence>
<dbReference type="InterPro" id="IPR025743">
    <property type="entry name" value="TssM1_N"/>
</dbReference>
<feature type="transmembrane region" description="Helical" evidence="2">
    <location>
        <begin position="431"/>
        <end position="451"/>
    </location>
</feature>
<accession>L0RBN2</accession>
<dbReference type="PANTHER" id="PTHR36153">
    <property type="entry name" value="INNER MEMBRANE PROTEIN-RELATED"/>
    <property type="match status" value="1"/>
</dbReference>
<dbReference type="InterPro" id="IPR027417">
    <property type="entry name" value="P-loop_NTPase"/>
</dbReference>
<keyword evidence="2" id="KW-1133">Transmembrane helix</keyword>
<dbReference type="SUPFAM" id="SSF52540">
    <property type="entry name" value="P-loop containing nucleoside triphosphate hydrolases"/>
    <property type="match status" value="1"/>
</dbReference>
<dbReference type="PANTHER" id="PTHR36153:SF1">
    <property type="entry name" value="TYPE VI SECRETION SYSTEM COMPONENT TSSM1"/>
    <property type="match status" value="1"/>
</dbReference>
<feature type="transmembrane region" description="Helical" evidence="2">
    <location>
        <begin position="35"/>
        <end position="56"/>
    </location>
</feature>
<feature type="domain" description="Type VI secretion system component TssM1 N-terminal" evidence="3">
    <location>
        <begin position="185"/>
        <end position="433"/>
    </location>
</feature>
<dbReference type="STRING" id="1121451.DESAM_21896"/>
<gene>
    <name evidence="4" type="ORF">DESAM_21896</name>
</gene>
<sequence>MKKLILQILKALFYVLLFVAAAVASYALVTYKGWPWWAGACLFGGVIGFVVAILFMRKWFLRRRERKFVKRIVDQDDSAIAAAPVHERARLQDLQTRWMDAVELLRSSELRKRGNPLYVLPWYMVFGESDSGKTTAVASSRLTTILTDVGPVPGVSATKNCDWWFFEEAIILDTAGRYAIPLDESRDKEEWERFLTLLVKYRKKEPLNGLIVTVPADRLLGGDEDGLAEYGRSLRRRINELMRVLGVRFPVYVLITKMDLVFGLKGLTEVLPEYTHSQAMGLVNETMMADPEEFVDKAILSVTERLRELRLLLLDSSSRFDPAFLLFSEELDRLRPRIKAFAVGAFEDNPYQELPLFRGMFFSSGEQTGEQSSEFISGLSSLKNVEKKLPKTARGLFLHDFFSKILPRDRNLFTPILEFLKWKLLTRNMGMGVWLLILFFLSGLFSLSYIANQRAMNDLFVAFPEKPVFSEKVDEKIVQIDGFRKKILDLHNLNSDWWIPRMGLEVSNEAEFEIKKLYCQDVESLLLKPMDEQLDSAVNKLDVKSTEQLTSSFIKLLVWRIDLIKNRLSTGTRKPLSDFELPSGRAMSTAIEGFNPDLMKYFGELYGSYLEWNDNTEGLSEQKMLLQARLGKVFSLKGSDFKWLVDWINDNPELEPVTLQDFWGGPQLLLKNEIYVAPAYTQSGHKMLQGFLAELKDAMQDVGEFDKKEKAFWVWYAGEYYKIWFNFAEHFADGKKQLLTKNDYRDMAAKMALPNNPYFRLLTQMKDEFSPIKKIITPPDWVNQVLYFNVVLAQYKASKAKGVEESSEKAQDSLRKIVAEFGGKIAQDVEQRIEVAKRLDGYINVLDDVSAFTDTQEKAFKSAAALFPGSGGSPGGSSGGGSSGASGSAALKKNPVEGATQAMSALKAHMNSEGRGSDMFWHLVAGPLDFIVYVIISEASCELQQLWEGQVLAEVAHVPSNKLRENLFGKTGVVNKFITGTAKPFLSRDTKGWRSKVWMGIPFPFKDDFFTFLNDGARGSQEIQPEYKVTLSTLPTSVNTNATQEPYSTILTVECGSAQQVLSNFNYAEEMLFTWKPEDCGTTTLTIKFPGLSLTRSYDGKLGFAKFLGEFRGGVMTFTPKDFPQQEKALIDLGVETVKVGYAFKGAAPVIELLDIKPLNIPDNISNCWQ</sequence>
<keyword evidence="2" id="KW-0472">Membrane</keyword>
<dbReference type="AlphaFoldDB" id="L0RBN2"/>
<dbReference type="Proteomes" id="UP000010808">
    <property type="component" value="Chromosome"/>
</dbReference>
<organism evidence="4 5">
    <name type="scientific">Maridesulfovibrio hydrothermalis AM13 = DSM 14728</name>
    <dbReference type="NCBI Taxonomy" id="1121451"/>
    <lineage>
        <taxon>Bacteria</taxon>
        <taxon>Pseudomonadati</taxon>
        <taxon>Thermodesulfobacteriota</taxon>
        <taxon>Desulfovibrionia</taxon>
        <taxon>Desulfovibrionales</taxon>
        <taxon>Desulfovibrionaceae</taxon>
        <taxon>Maridesulfovibrio</taxon>
    </lineage>
</organism>
<dbReference type="eggNOG" id="COG3523">
    <property type="taxonomic scope" value="Bacteria"/>
</dbReference>
<protein>
    <recommendedName>
        <fullName evidence="3">Type VI secretion system component TssM1 N-terminal domain-containing protein</fullName>
    </recommendedName>
</protein>